<feature type="signal peptide" evidence="1">
    <location>
        <begin position="1"/>
        <end position="20"/>
    </location>
</feature>
<sequence>MKNCLGRVLVLIKGLQKVHCSSPSDATTTYGERIELPRNAPIADLWVKIDYEPCFHEYKEVQVIADEASIGANFIHINEHLVAFTNRGTDVTFGLKSGPISLSGEAQVSTKLDVLEIDDILTIK</sequence>
<protein>
    <submittedName>
        <fullName evidence="2">Uncharacterized protein</fullName>
    </submittedName>
</protein>
<dbReference type="AlphaFoldDB" id="B8MCB1"/>
<reference evidence="3" key="1">
    <citation type="journal article" date="2015" name="Genome Announc.">
        <title>Genome sequence of the AIDS-associated pathogen Penicillium marneffei (ATCC18224) and its near taxonomic relative Talaromyces stipitatus (ATCC10500).</title>
        <authorList>
            <person name="Nierman W.C."/>
            <person name="Fedorova-Abrams N.D."/>
            <person name="Andrianopoulos A."/>
        </authorList>
    </citation>
    <scope>NUCLEOTIDE SEQUENCE [LARGE SCALE GENOMIC DNA]</scope>
    <source>
        <strain evidence="3">ATCC 10500 / CBS 375.48 / QM 6759 / NRRL 1006</strain>
    </source>
</reference>
<evidence type="ECO:0000313" key="3">
    <source>
        <dbReference type="Proteomes" id="UP000001745"/>
    </source>
</evidence>
<name>B8MCB1_TALSN</name>
<dbReference type="OrthoDB" id="428577at2759"/>
<evidence type="ECO:0000256" key="1">
    <source>
        <dbReference type="SAM" id="SignalP"/>
    </source>
</evidence>
<dbReference type="GeneID" id="8097751"/>
<dbReference type="InParanoid" id="B8MCB1"/>
<keyword evidence="3" id="KW-1185">Reference proteome</keyword>
<evidence type="ECO:0000313" key="2">
    <source>
        <dbReference type="EMBL" id="EED18557.1"/>
    </source>
</evidence>
<dbReference type="Proteomes" id="UP000001745">
    <property type="component" value="Unassembled WGS sequence"/>
</dbReference>
<dbReference type="RefSeq" id="XP_002482549.1">
    <property type="nucleotide sequence ID" value="XM_002482504.1"/>
</dbReference>
<dbReference type="HOGENOM" id="CLU_2005437_0_0_1"/>
<dbReference type="VEuPathDB" id="FungiDB:TSTA_122860"/>
<dbReference type="EMBL" id="EQ962655">
    <property type="protein sequence ID" value="EED18557.1"/>
    <property type="molecule type" value="Genomic_DNA"/>
</dbReference>
<gene>
    <name evidence="2" type="ORF">TSTA_122860</name>
</gene>
<accession>B8MCB1</accession>
<keyword evidence="1" id="KW-0732">Signal</keyword>
<organism evidence="2 3">
    <name type="scientific">Talaromyces stipitatus (strain ATCC 10500 / CBS 375.48 / QM 6759 / NRRL 1006)</name>
    <name type="common">Penicillium stipitatum</name>
    <dbReference type="NCBI Taxonomy" id="441959"/>
    <lineage>
        <taxon>Eukaryota</taxon>
        <taxon>Fungi</taxon>
        <taxon>Dikarya</taxon>
        <taxon>Ascomycota</taxon>
        <taxon>Pezizomycotina</taxon>
        <taxon>Eurotiomycetes</taxon>
        <taxon>Eurotiomycetidae</taxon>
        <taxon>Eurotiales</taxon>
        <taxon>Trichocomaceae</taxon>
        <taxon>Talaromyces</taxon>
        <taxon>Talaromyces sect. Talaromyces</taxon>
    </lineage>
</organism>
<proteinExistence type="predicted"/>
<feature type="chain" id="PRO_5002877417" evidence="1">
    <location>
        <begin position="21"/>
        <end position="124"/>
    </location>
</feature>